<dbReference type="Pfam" id="PF00069">
    <property type="entry name" value="Pkinase"/>
    <property type="match status" value="1"/>
</dbReference>
<sequence length="443" mass="50013">MEASAWKKNHPGVPDSWVQLGAGGNAYVWTDGRHAIKRLKPGASREAVARFKREAEIVFSLQEVPGLSLVAVREVRERAGDVEIVMEKMDKNLEEIIHLFRGQPDAAARALLPIADTLAALARRERPIHHRDIKPSNLLFKESEQTLHLADFGCAYLAQDERLTPRLRAMGAWAYRPPEYSVGRVAEVDEKGDVFSLGKVFWAMIYGERGIVFPGPVWFEREYDLGQLFPRQPLIHHAMLLISHAAAINPNNRPSLIQFAKGLRAMSDGQITKEDSDRSIELLRAQTLIEVEYQQRQASTATFVRAIRSDFFNAISTLHKSNPELQMWREWLDEALNTPQTTGALVNQVATHESDAPVINVRYRRRVLNSSFHPATESVPAFFRATMYNEDSPSQTSMLIVRNAPDGLFFEMQMVDGIAPTGTYTPETLQIFLSLTTQRLLKV</sequence>
<accession>A0ABS6PU77</accession>
<protein>
    <submittedName>
        <fullName evidence="2">Protein kinase</fullName>
    </submittedName>
</protein>
<reference evidence="2" key="1">
    <citation type="submission" date="2021-06" db="EMBL/GenBank/DDBJ databases">
        <title>Updating the genus Pseudomonas: Description of 43 new species and partition of the Pseudomonas putida group.</title>
        <authorList>
            <person name="Girard L."/>
            <person name="Lood C."/>
            <person name="Vandamme P."/>
            <person name="Rokni-Zadeh H."/>
            <person name="Van Noort V."/>
            <person name="Hofte M."/>
            <person name="Lavigne R."/>
            <person name="De Mot R."/>
        </authorList>
    </citation>
    <scope>NUCLEOTIDE SEQUENCE</scope>
    <source>
        <strain evidence="2">SWRI79</strain>
    </source>
</reference>
<evidence type="ECO:0000313" key="3">
    <source>
        <dbReference type="Proteomes" id="UP000886900"/>
    </source>
</evidence>
<name>A0ABS6PU77_9PSED</name>
<dbReference type="Proteomes" id="UP000886900">
    <property type="component" value="Unassembled WGS sequence"/>
</dbReference>
<dbReference type="GO" id="GO:0016301">
    <property type="term" value="F:kinase activity"/>
    <property type="evidence" value="ECO:0007669"/>
    <property type="project" value="UniProtKB-KW"/>
</dbReference>
<gene>
    <name evidence="2" type="ORF">KVG95_09575</name>
</gene>
<feature type="domain" description="Protein kinase" evidence="1">
    <location>
        <begin position="1"/>
        <end position="266"/>
    </location>
</feature>
<evidence type="ECO:0000313" key="2">
    <source>
        <dbReference type="EMBL" id="MBV4463586.1"/>
    </source>
</evidence>
<organism evidence="2 3">
    <name type="scientific">Pseudomonas farris</name>
    <dbReference type="NCBI Taxonomy" id="2841207"/>
    <lineage>
        <taxon>Bacteria</taxon>
        <taxon>Pseudomonadati</taxon>
        <taxon>Pseudomonadota</taxon>
        <taxon>Gammaproteobacteria</taxon>
        <taxon>Pseudomonadales</taxon>
        <taxon>Pseudomonadaceae</taxon>
        <taxon>Pseudomonas</taxon>
    </lineage>
</organism>
<dbReference type="SMART" id="SM00220">
    <property type="entry name" value="S_TKc"/>
    <property type="match status" value="1"/>
</dbReference>
<keyword evidence="2" id="KW-0418">Kinase</keyword>
<dbReference type="PROSITE" id="PS50011">
    <property type="entry name" value="PROTEIN_KINASE_DOM"/>
    <property type="match status" value="1"/>
</dbReference>
<proteinExistence type="predicted"/>
<keyword evidence="3" id="KW-1185">Reference proteome</keyword>
<dbReference type="PANTHER" id="PTHR44167">
    <property type="entry name" value="OVARIAN-SPECIFIC SERINE/THREONINE-PROTEIN KINASE LOK-RELATED"/>
    <property type="match status" value="1"/>
</dbReference>
<dbReference type="InterPro" id="IPR008271">
    <property type="entry name" value="Ser/Thr_kinase_AS"/>
</dbReference>
<dbReference type="EMBL" id="JAHSTV010000004">
    <property type="protein sequence ID" value="MBV4463586.1"/>
    <property type="molecule type" value="Genomic_DNA"/>
</dbReference>
<dbReference type="RefSeq" id="WP_217855960.1">
    <property type="nucleotide sequence ID" value="NZ_JAHSTV010000004.1"/>
</dbReference>
<evidence type="ECO:0000259" key="1">
    <source>
        <dbReference type="PROSITE" id="PS50011"/>
    </source>
</evidence>
<dbReference type="PANTHER" id="PTHR44167:SF18">
    <property type="entry name" value="PROTEIN KINASE DOMAIN-CONTAINING PROTEIN"/>
    <property type="match status" value="1"/>
</dbReference>
<dbReference type="PROSITE" id="PS00108">
    <property type="entry name" value="PROTEIN_KINASE_ST"/>
    <property type="match status" value="1"/>
</dbReference>
<dbReference type="InterPro" id="IPR000719">
    <property type="entry name" value="Prot_kinase_dom"/>
</dbReference>
<keyword evidence="2" id="KW-0808">Transferase</keyword>
<comment type="caution">
    <text evidence="2">The sequence shown here is derived from an EMBL/GenBank/DDBJ whole genome shotgun (WGS) entry which is preliminary data.</text>
</comment>